<organism evidence="1 2">
    <name type="scientific">Oculimacula yallundae</name>
    <dbReference type="NCBI Taxonomy" id="86028"/>
    <lineage>
        <taxon>Eukaryota</taxon>
        <taxon>Fungi</taxon>
        <taxon>Dikarya</taxon>
        <taxon>Ascomycota</taxon>
        <taxon>Pezizomycotina</taxon>
        <taxon>Leotiomycetes</taxon>
        <taxon>Helotiales</taxon>
        <taxon>Ploettnerulaceae</taxon>
        <taxon>Oculimacula</taxon>
    </lineage>
</organism>
<accession>A0ABR4CXL6</accession>
<evidence type="ECO:0000313" key="2">
    <source>
        <dbReference type="Proteomes" id="UP001595075"/>
    </source>
</evidence>
<dbReference type="Proteomes" id="UP001595075">
    <property type="component" value="Unassembled WGS sequence"/>
</dbReference>
<evidence type="ECO:0000313" key="1">
    <source>
        <dbReference type="EMBL" id="KAL2074625.1"/>
    </source>
</evidence>
<reference evidence="1 2" key="1">
    <citation type="journal article" date="2024" name="Commun. Biol.">
        <title>Comparative genomic analysis of thermophilic fungi reveals convergent evolutionary adaptations and gene losses.</title>
        <authorList>
            <person name="Steindorff A.S."/>
            <person name="Aguilar-Pontes M.V."/>
            <person name="Robinson A.J."/>
            <person name="Andreopoulos B."/>
            <person name="LaButti K."/>
            <person name="Kuo A."/>
            <person name="Mondo S."/>
            <person name="Riley R."/>
            <person name="Otillar R."/>
            <person name="Haridas S."/>
            <person name="Lipzen A."/>
            <person name="Grimwood J."/>
            <person name="Schmutz J."/>
            <person name="Clum A."/>
            <person name="Reid I.D."/>
            <person name="Moisan M.C."/>
            <person name="Butler G."/>
            <person name="Nguyen T.T.M."/>
            <person name="Dewar K."/>
            <person name="Conant G."/>
            <person name="Drula E."/>
            <person name="Henrissat B."/>
            <person name="Hansel C."/>
            <person name="Singer S."/>
            <person name="Hutchinson M.I."/>
            <person name="de Vries R.P."/>
            <person name="Natvig D.O."/>
            <person name="Powell A.J."/>
            <person name="Tsang A."/>
            <person name="Grigoriev I.V."/>
        </authorList>
    </citation>
    <scope>NUCLEOTIDE SEQUENCE [LARGE SCALE GENOMIC DNA]</scope>
    <source>
        <strain evidence="1 2">CBS 494.80</strain>
    </source>
</reference>
<gene>
    <name evidence="1" type="ORF">VTL71DRAFT_8403</name>
</gene>
<protein>
    <submittedName>
        <fullName evidence="1">Uncharacterized protein</fullName>
    </submittedName>
</protein>
<proteinExistence type="predicted"/>
<dbReference type="EMBL" id="JAZHXI010000002">
    <property type="protein sequence ID" value="KAL2074625.1"/>
    <property type="molecule type" value="Genomic_DNA"/>
</dbReference>
<sequence length="82" mass="9091">MRRGITGMLDCAAFGLRFSSEDAAMDSFTRRGSGTFQKTIRSTQDQDEDTLSSLMLVTLLKSTQAIEVIQGLFKPRSLRGDQ</sequence>
<name>A0ABR4CXL6_9HELO</name>
<feature type="non-terminal residue" evidence="1">
    <location>
        <position position="82"/>
    </location>
</feature>
<keyword evidence="2" id="KW-1185">Reference proteome</keyword>
<comment type="caution">
    <text evidence="1">The sequence shown here is derived from an EMBL/GenBank/DDBJ whole genome shotgun (WGS) entry which is preliminary data.</text>
</comment>